<protein>
    <submittedName>
        <fullName evidence="3">Uncharacterized protein</fullName>
    </submittedName>
</protein>
<dbReference type="GeneID" id="54356671"/>
<evidence type="ECO:0000313" key="2">
    <source>
        <dbReference type="Proteomes" id="UP000504637"/>
    </source>
</evidence>
<organism evidence="3">
    <name type="scientific">Dissoconium aciculare CBS 342.82</name>
    <dbReference type="NCBI Taxonomy" id="1314786"/>
    <lineage>
        <taxon>Eukaryota</taxon>
        <taxon>Fungi</taxon>
        <taxon>Dikarya</taxon>
        <taxon>Ascomycota</taxon>
        <taxon>Pezizomycotina</taxon>
        <taxon>Dothideomycetes</taxon>
        <taxon>Dothideomycetidae</taxon>
        <taxon>Mycosphaerellales</taxon>
        <taxon>Dissoconiaceae</taxon>
        <taxon>Dissoconium</taxon>
    </lineage>
</organism>
<evidence type="ECO:0000256" key="1">
    <source>
        <dbReference type="SAM" id="MobiDB-lite"/>
    </source>
</evidence>
<feature type="compositionally biased region" description="Polar residues" evidence="1">
    <location>
        <begin position="175"/>
        <end position="198"/>
    </location>
</feature>
<name>A0A6J3MEW3_9PEZI</name>
<dbReference type="RefSeq" id="XP_033463200.1">
    <property type="nucleotide sequence ID" value="XM_033598872.1"/>
</dbReference>
<dbReference type="Proteomes" id="UP000504637">
    <property type="component" value="Unplaced"/>
</dbReference>
<dbReference type="AlphaFoldDB" id="A0A6J3MEW3"/>
<feature type="region of interest" description="Disordered" evidence="1">
    <location>
        <begin position="158"/>
        <end position="224"/>
    </location>
</feature>
<proteinExistence type="predicted"/>
<sequence>MGRHVFQRLFRPQYKPPNNANSRHFHNESPSKIRPGCTGGEFTTSMGACASCGRIVKPDAIAAASPEQWVDFTRQRHKGTAAGDLHPHEDEREVRQDWTGNSLRQDSSHARACLQEIDGRFHPFMILPETWINKRDPPKCIFSDDELLDSLRHRGRYRDCGPAAKSRTTDGCGRQTDTNGEIRGQTTDEGNESGQSEETLCDENENDPSALIRRKLASSDERQT</sequence>
<gene>
    <name evidence="3" type="ORF">K489DRAFT_108597</name>
</gene>
<evidence type="ECO:0000313" key="3">
    <source>
        <dbReference type="RefSeq" id="XP_033463200.1"/>
    </source>
</evidence>
<reference evidence="3" key="3">
    <citation type="submission" date="2025-08" db="UniProtKB">
        <authorList>
            <consortium name="RefSeq"/>
        </authorList>
    </citation>
    <scope>IDENTIFICATION</scope>
    <source>
        <strain evidence="3">CBS 342.82</strain>
    </source>
</reference>
<reference evidence="3" key="1">
    <citation type="submission" date="2020-01" db="EMBL/GenBank/DDBJ databases">
        <authorList>
            <consortium name="DOE Joint Genome Institute"/>
            <person name="Haridas S."/>
            <person name="Albert R."/>
            <person name="Binder M."/>
            <person name="Bloem J."/>
            <person name="Labutti K."/>
            <person name="Salamov A."/>
            <person name="Andreopoulos B."/>
            <person name="Baker S.E."/>
            <person name="Barry K."/>
            <person name="Bills G."/>
            <person name="Bluhm B.H."/>
            <person name="Cannon C."/>
            <person name="Castanera R."/>
            <person name="Culley D.E."/>
            <person name="Daum C."/>
            <person name="Ezra D."/>
            <person name="Gonzalez J.B."/>
            <person name="Henrissat B."/>
            <person name="Kuo A."/>
            <person name="Liang C."/>
            <person name="Lipzen A."/>
            <person name="Lutzoni F."/>
            <person name="Magnuson J."/>
            <person name="Mondo S."/>
            <person name="Nolan M."/>
            <person name="Ohm R."/>
            <person name="Pangilinan J."/>
            <person name="Park H.-J."/>
            <person name="Ramirez L."/>
            <person name="Alfaro M."/>
            <person name="Sun H."/>
            <person name="Tritt A."/>
            <person name="Yoshinaga Y."/>
            <person name="Zwiers L.-H."/>
            <person name="Turgeon B.G."/>
            <person name="Goodwin S.B."/>
            <person name="Spatafora J.W."/>
            <person name="Crous P.W."/>
            <person name="Grigoriev I.V."/>
        </authorList>
    </citation>
    <scope>NUCLEOTIDE SEQUENCE</scope>
    <source>
        <strain evidence="3">CBS 342.82</strain>
    </source>
</reference>
<accession>A0A6J3MEW3</accession>
<keyword evidence="2" id="KW-1185">Reference proteome</keyword>
<reference evidence="3" key="2">
    <citation type="submission" date="2020-04" db="EMBL/GenBank/DDBJ databases">
        <authorList>
            <consortium name="NCBI Genome Project"/>
        </authorList>
    </citation>
    <scope>NUCLEOTIDE SEQUENCE</scope>
    <source>
        <strain evidence="3">CBS 342.82</strain>
    </source>
</reference>
<feature type="region of interest" description="Disordered" evidence="1">
    <location>
        <begin position="13"/>
        <end position="32"/>
    </location>
</feature>